<proteinExistence type="predicted"/>
<protein>
    <submittedName>
        <fullName evidence="1">Uncharacterized protein</fullName>
    </submittedName>
</protein>
<evidence type="ECO:0000313" key="2">
    <source>
        <dbReference type="Proteomes" id="UP001287282"/>
    </source>
</evidence>
<sequence>MYSAFHGDIELNNDNLISLRGFRPDEIVQVCIDSAQLSLFDLDKKKSGVQIFNDNIKQVMLKEENMKVEEDLTEGIEIFDGDIPLQDGNYVVEEFRILENIRNIKKVLHVQCKTFS</sequence>
<accession>A0ABU3XBD0</accession>
<dbReference type="RefSeq" id="WP_317122371.1">
    <property type="nucleotide sequence ID" value="NZ_JAWJBA010000003.1"/>
</dbReference>
<organism evidence="1 2">
    <name type="scientific">Alkalihalophilus lindianensis</name>
    <dbReference type="NCBI Taxonomy" id="1630542"/>
    <lineage>
        <taxon>Bacteria</taxon>
        <taxon>Bacillati</taxon>
        <taxon>Bacillota</taxon>
        <taxon>Bacilli</taxon>
        <taxon>Bacillales</taxon>
        <taxon>Bacillaceae</taxon>
        <taxon>Alkalihalophilus</taxon>
    </lineage>
</organism>
<keyword evidence="2" id="KW-1185">Reference proteome</keyword>
<name>A0ABU3XBD0_9BACI</name>
<evidence type="ECO:0000313" key="1">
    <source>
        <dbReference type="EMBL" id="MDV2685193.1"/>
    </source>
</evidence>
<dbReference type="Proteomes" id="UP001287282">
    <property type="component" value="Unassembled WGS sequence"/>
</dbReference>
<gene>
    <name evidence="1" type="ORF">RYX56_12585</name>
</gene>
<reference evidence="1 2" key="1">
    <citation type="submission" date="2023-10" db="EMBL/GenBank/DDBJ databases">
        <title>Screening of Alkalihalobacillus lindianensis BZ-TG-R113 and Its Alleviation of Salt Stress on Rapeseed Growth.</title>
        <authorList>
            <person name="Zhao B."/>
            <person name="Guo T."/>
        </authorList>
    </citation>
    <scope>NUCLEOTIDE SEQUENCE [LARGE SCALE GENOMIC DNA]</scope>
    <source>
        <strain evidence="1 2">BZ-TG-R113</strain>
    </source>
</reference>
<dbReference type="EMBL" id="JAWJBA010000003">
    <property type="protein sequence ID" value="MDV2685193.1"/>
    <property type="molecule type" value="Genomic_DNA"/>
</dbReference>
<comment type="caution">
    <text evidence="1">The sequence shown here is derived from an EMBL/GenBank/DDBJ whole genome shotgun (WGS) entry which is preliminary data.</text>
</comment>